<dbReference type="PROSITE" id="PS50883">
    <property type="entry name" value="EAL"/>
    <property type="match status" value="1"/>
</dbReference>
<dbReference type="InterPro" id="IPR001633">
    <property type="entry name" value="EAL_dom"/>
</dbReference>
<reference evidence="6" key="1">
    <citation type="submission" date="2017-12" db="EMBL/GenBank/DDBJ databases">
        <title>FDA dAtabase for Regulatory Grade micrObial Sequences (FDA-ARGOS): Supporting development and validation of Infectious Disease Dx tests.</title>
        <authorList>
            <person name="Sichtig H."/>
            <person name="Tallon L."/>
            <person name="Sadzewicz L."/>
            <person name="Sengamalay N."/>
            <person name="Nagaraj S."/>
            <person name="Vavikolanu K."/>
            <person name="Aluvathingal J."/>
            <person name="Nadendla S."/>
            <person name="Pirone D.C."/>
            <person name="Hoffman M."/>
            <person name="Muruvanda T."/>
            <person name="Allard M."/>
            <person name="Evans P."/>
        </authorList>
    </citation>
    <scope>NUCLEOTIDE SEQUENCE [LARGE SCALE GENOMIC DNA]</scope>
    <source>
        <strain evidence="6">FDAARGOS_55</strain>
    </source>
</reference>
<dbReference type="AlphaFoldDB" id="A0A1J6Z2J9"/>
<gene>
    <name evidence="5" type="ORF">RK55_019715</name>
</gene>
<proteinExistence type="inferred from homology"/>
<dbReference type="Proteomes" id="UP000236163">
    <property type="component" value="Unassembled WGS sequence"/>
</dbReference>
<dbReference type="EMBL" id="JWSP02000004">
    <property type="protein sequence ID" value="PNO35176.1"/>
    <property type="molecule type" value="Genomic_DNA"/>
</dbReference>
<protein>
    <recommendedName>
        <fullName evidence="3">Anti-FlhC(2)FlhD(4) factor YdiV</fullName>
    </recommendedName>
</protein>
<organism evidence="5 6">
    <name type="scientific">Salmonella enterica subsp. houtenae serovar 50:g,z51:-</name>
    <dbReference type="NCBI Taxonomy" id="1173947"/>
    <lineage>
        <taxon>Bacteria</taxon>
        <taxon>Pseudomonadati</taxon>
        <taxon>Pseudomonadota</taxon>
        <taxon>Gammaproteobacteria</taxon>
        <taxon>Enterobacterales</taxon>
        <taxon>Enterobacteriaceae</taxon>
        <taxon>Salmonella</taxon>
    </lineage>
</organism>
<evidence type="ECO:0000259" key="4">
    <source>
        <dbReference type="PROSITE" id="PS50883"/>
    </source>
</evidence>
<dbReference type="SUPFAM" id="SSF141868">
    <property type="entry name" value="EAL domain-like"/>
    <property type="match status" value="1"/>
</dbReference>
<comment type="caution">
    <text evidence="5">The sequence shown here is derived from an EMBL/GenBank/DDBJ whole genome shotgun (WGS) entry which is preliminary data.</text>
</comment>
<evidence type="ECO:0000256" key="2">
    <source>
        <dbReference type="ARBA" id="ARBA00011576"/>
    </source>
</evidence>
<feature type="domain" description="EAL" evidence="4">
    <location>
        <begin position="1"/>
        <end position="228"/>
    </location>
</feature>
<sequence>MRYFFIAEPIKGMEGDLLGVDIITRFSSAFARPLHPEFVISSWDNSQKRRFLLDLLRIIAGKRRWFLRHSLFCTVNIDRDMAQLALQDKDIRALLHAMLFVGLQVAEHLSCHDNAPVDPLIYALHKQPNPLWLGDLGAGNATAAPLVCGCFSGVKLDRSFFVSQIEKITFPLLVKHIRNYCDKVVVDGLENARYLPALKAAGVLAIQSALFPSVALEEVETLVLDSRMNPLRESI</sequence>
<dbReference type="STRING" id="523831.SEHO0A_01679"/>
<evidence type="ECO:0000256" key="1">
    <source>
        <dbReference type="ARBA" id="ARBA00010927"/>
    </source>
</evidence>
<dbReference type="Gene3D" id="3.20.20.450">
    <property type="entry name" value="EAL domain"/>
    <property type="match status" value="1"/>
</dbReference>
<comment type="subunit">
    <text evidence="2">Interacts with FlhD in the FlhC(2)FlhD(4) heterohexamer, inhibiting its ability to activate transcription.</text>
</comment>
<evidence type="ECO:0000256" key="3">
    <source>
        <dbReference type="ARBA" id="ARBA00018009"/>
    </source>
</evidence>
<name>A0A1J6Z2J9_SALHO</name>
<evidence type="ECO:0000313" key="5">
    <source>
        <dbReference type="EMBL" id="PNO35176.1"/>
    </source>
</evidence>
<evidence type="ECO:0000313" key="6">
    <source>
        <dbReference type="Proteomes" id="UP000236163"/>
    </source>
</evidence>
<accession>A0A1J6Z2J9</accession>
<comment type="similarity">
    <text evidence="1">Belongs to the YdiV family.</text>
</comment>
<dbReference type="InterPro" id="IPR035919">
    <property type="entry name" value="EAL_sf"/>
</dbReference>